<keyword evidence="3" id="KW-1185">Reference proteome</keyword>
<keyword evidence="1" id="KW-0472">Membrane</keyword>
<gene>
    <name evidence="2" type="ORF">HMPREF9473_04478</name>
</gene>
<accession>G5ILV0</accession>
<evidence type="ECO:0000256" key="1">
    <source>
        <dbReference type="SAM" id="Phobius"/>
    </source>
</evidence>
<sequence length="173" mass="19189">MEENTLKEILQKLGLSKKQGSEIDTSELKVKENIIYYSDGDSHETALQISSISQINAGPAPKEKVPGIVWGLLIVGLIIMSFNLVVGFLFCACAVGIIYFLIQINKKAGDDLTIFLNSGRYYIFNFKNKAFLEKVFLTLIDCINHKVSGEMTINISNSTIQSSTIGKDNIVNY</sequence>
<keyword evidence="1" id="KW-0812">Transmembrane</keyword>
<dbReference type="EMBL" id="ADLN01000120">
    <property type="protein sequence ID" value="EHI57369.1"/>
    <property type="molecule type" value="Genomic_DNA"/>
</dbReference>
<evidence type="ECO:0000313" key="2">
    <source>
        <dbReference type="EMBL" id="EHI57369.1"/>
    </source>
</evidence>
<dbReference type="Proteomes" id="UP000005384">
    <property type="component" value="Unassembled WGS sequence"/>
</dbReference>
<proteinExistence type="predicted"/>
<organism evidence="2 3">
    <name type="scientific">Hungatella hathewayi WAL-18680</name>
    <dbReference type="NCBI Taxonomy" id="742737"/>
    <lineage>
        <taxon>Bacteria</taxon>
        <taxon>Bacillati</taxon>
        <taxon>Bacillota</taxon>
        <taxon>Clostridia</taxon>
        <taxon>Lachnospirales</taxon>
        <taxon>Lachnospiraceae</taxon>
        <taxon>Hungatella</taxon>
    </lineage>
</organism>
<protein>
    <submittedName>
        <fullName evidence="2">Uncharacterized protein</fullName>
    </submittedName>
</protein>
<evidence type="ECO:0000313" key="3">
    <source>
        <dbReference type="Proteomes" id="UP000005384"/>
    </source>
</evidence>
<dbReference type="RefSeq" id="WP_006782466.1">
    <property type="nucleotide sequence ID" value="NZ_CP040506.1"/>
</dbReference>
<dbReference type="OrthoDB" id="2183469at2"/>
<comment type="caution">
    <text evidence="2">The sequence shown here is derived from an EMBL/GenBank/DDBJ whole genome shotgun (WGS) entry which is preliminary data.</text>
</comment>
<dbReference type="AlphaFoldDB" id="G5ILV0"/>
<reference evidence="2 3" key="1">
    <citation type="submission" date="2011-08" db="EMBL/GenBank/DDBJ databases">
        <title>The Genome Sequence of Clostridium hathewayi WAL-18680.</title>
        <authorList>
            <consortium name="The Broad Institute Genome Sequencing Platform"/>
            <person name="Earl A."/>
            <person name="Ward D."/>
            <person name="Feldgarden M."/>
            <person name="Gevers D."/>
            <person name="Finegold S.M."/>
            <person name="Summanen P.H."/>
            <person name="Molitoris D.R."/>
            <person name="Song M."/>
            <person name="Daigneault M."/>
            <person name="Allen-Vercoe E."/>
            <person name="Young S.K."/>
            <person name="Zeng Q."/>
            <person name="Gargeya S."/>
            <person name="Fitzgerald M."/>
            <person name="Haas B."/>
            <person name="Abouelleil A."/>
            <person name="Alvarado L."/>
            <person name="Arachchi H.M."/>
            <person name="Berlin A."/>
            <person name="Brown A."/>
            <person name="Chapman S.B."/>
            <person name="Chen Z."/>
            <person name="Dunbar C."/>
            <person name="Freedman E."/>
            <person name="Gearin G."/>
            <person name="Gellesch M."/>
            <person name="Goldberg J."/>
            <person name="Griggs A."/>
            <person name="Gujja S."/>
            <person name="Heiman D."/>
            <person name="Howarth C."/>
            <person name="Larson L."/>
            <person name="Lui A."/>
            <person name="MacDonald P.J.P."/>
            <person name="Montmayeur A."/>
            <person name="Murphy C."/>
            <person name="Neiman D."/>
            <person name="Pearson M."/>
            <person name="Priest M."/>
            <person name="Roberts A."/>
            <person name="Saif S."/>
            <person name="Shea T."/>
            <person name="Shenoy N."/>
            <person name="Sisk P."/>
            <person name="Stolte C."/>
            <person name="Sykes S."/>
            <person name="Wortman J."/>
            <person name="Nusbaum C."/>
            <person name="Birren B."/>
        </authorList>
    </citation>
    <scope>NUCLEOTIDE SEQUENCE [LARGE SCALE GENOMIC DNA]</scope>
    <source>
        <strain evidence="2 3">WAL-18680</strain>
    </source>
</reference>
<dbReference type="HOGENOM" id="CLU_1545529_0_0_9"/>
<dbReference type="PATRIC" id="fig|742737.3.peg.4462"/>
<keyword evidence="1" id="KW-1133">Transmembrane helix</keyword>
<feature type="transmembrane region" description="Helical" evidence="1">
    <location>
        <begin position="69"/>
        <end position="102"/>
    </location>
</feature>
<name>G5ILV0_9FIRM</name>